<evidence type="ECO:0000313" key="4">
    <source>
        <dbReference type="Proteomes" id="UP000799772"/>
    </source>
</evidence>
<sequence length="508" mass="57351">MTTATDPLKVLPIDLFGQVSARTYTRTMVMFAYCSPTQQQHGIEQLEDGLLRVLRRWPFLCGHVTPTQANESQQLVGRVEVRYQSSRPEQQDLNRILTMATLTDAQFPSGYSNINYFEGMPSKYLQDQFFFNTPSLTYVDEPMPVFKAQITFCAGGLAVAMCTHHAVLDGGARFQVLQEWSRACHSLNPAFKHKFEGVNLDLDRVDLSPPWPSTPVETSADIKTLLHDCPEYFQLDDEKPLRYHSEDTLSRFFVFSGEYVQGLKERINTQIEADQSLWLSFVSKRRRKTGNDEKMELDPPPTPVHPKLSSFVCLTALIWHHLMLARLPHLDLTEESTFATLVDLRARGIAPENYFPGNAVLHTIAKVPLAKVVSTAPDTLAKLALKIKAAIDAVDEEYVSKRTKLFASVPDVRRLSNIGEVETIRRGAGMICSSWTDFGMDTQWDIRGACSAKPEFYRKPHAPAVGYACVFPRRKGVESDWEVQLGFEARDRERLVGGLGQFTKRIVG</sequence>
<name>A0A9P4M1D8_9PEZI</name>
<keyword evidence="1" id="KW-0808">Transferase</keyword>
<organism evidence="3 4">
    <name type="scientific">Rhizodiscina lignyota</name>
    <dbReference type="NCBI Taxonomy" id="1504668"/>
    <lineage>
        <taxon>Eukaryota</taxon>
        <taxon>Fungi</taxon>
        <taxon>Dikarya</taxon>
        <taxon>Ascomycota</taxon>
        <taxon>Pezizomycotina</taxon>
        <taxon>Dothideomycetes</taxon>
        <taxon>Pleosporomycetidae</taxon>
        <taxon>Aulographales</taxon>
        <taxon>Rhizodiscinaceae</taxon>
        <taxon>Rhizodiscina</taxon>
    </lineage>
</organism>
<dbReference type="InterPro" id="IPR051283">
    <property type="entry name" value="Sec_Metabolite_Acyltrans"/>
</dbReference>
<dbReference type="EMBL" id="ML978138">
    <property type="protein sequence ID" value="KAF2093340.1"/>
    <property type="molecule type" value="Genomic_DNA"/>
</dbReference>
<dbReference type="GO" id="GO:0016740">
    <property type="term" value="F:transferase activity"/>
    <property type="evidence" value="ECO:0007669"/>
    <property type="project" value="UniProtKB-KW"/>
</dbReference>
<evidence type="ECO:0000259" key="2">
    <source>
        <dbReference type="Pfam" id="PF22664"/>
    </source>
</evidence>
<reference evidence="3" key="1">
    <citation type="journal article" date="2020" name="Stud. Mycol.">
        <title>101 Dothideomycetes genomes: a test case for predicting lifestyles and emergence of pathogens.</title>
        <authorList>
            <person name="Haridas S."/>
            <person name="Albert R."/>
            <person name="Binder M."/>
            <person name="Bloem J."/>
            <person name="Labutti K."/>
            <person name="Salamov A."/>
            <person name="Andreopoulos B."/>
            <person name="Baker S."/>
            <person name="Barry K."/>
            <person name="Bills G."/>
            <person name="Bluhm B."/>
            <person name="Cannon C."/>
            <person name="Castanera R."/>
            <person name="Culley D."/>
            <person name="Daum C."/>
            <person name="Ezra D."/>
            <person name="Gonzalez J."/>
            <person name="Henrissat B."/>
            <person name="Kuo A."/>
            <person name="Liang C."/>
            <person name="Lipzen A."/>
            <person name="Lutzoni F."/>
            <person name="Magnuson J."/>
            <person name="Mondo S."/>
            <person name="Nolan M."/>
            <person name="Ohm R."/>
            <person name="Pangilinan J."/>
            <person name="Park H.-J."/>
            <person name="Ramirez L."/>
            <person name="Alfaro M."/>
            <person name="Sun H."/>
            <person name="Tritt A."/>
            <person name="Yoshinaga Y."/>
            <person name="Zwiers L.-H."/>
            <person name="Turgeon B."/>
            <person name="Goodwin S."/>
            <person name="Spatafora J."/>
            <person name="Crous P."/>
            <person name="Grigoriev I."/>
        </authorList>
    </citation>
    <scope>NUCLEOTIDE SEQUENCE</scope>
    <source>
        <strain evidence="3">CBS 133067</strain>
    </source>
</reference>
<proteinExistence type="predicted"/>
<dbReference type="Pfam" id="PF22664">
    <property type="entry name" value="TRI-like_N"/>
    <property type="match status" value="1"/>
</dbReference>
<feature type="domain" description="Trichothecene 3-O-acetyltransferase-like N-terminal" evidence="2">
    <location>
        <begin position="24"/>
        <end position="184"/>
    </location>
</feature>
<dbReference type="AlphaFoldDB" id="A0A9P4M1D8"/>
<dbReference type="InterPro" id="IPR023213">
    <property type="entry name" value="CAT-like_dom_sf"/>
</dbReference>
<gene>
    <name evidence="3" type="ORF">NA57DRAFT_61466</name>
</gene>
<evidence type="ECO:0000313" key="3">
    <source>
        <dbReference type="EMBL" id="KAF2093340.1"/>
    </source>
</evidence>
<dbReference type="PANTHER" id="PTHR31896:SF64">
    <property type="entry name" value="TRICHOTHECENE 3-O-ACETYLTRANSFERASE"/>
    <property type="match status" value="1"/>
</dbReference>
<dbReference type="OrthoDB" id="1862401at2759"/>
<comment type="caution">
    <text evidence="3">The sequence shown here is derived from an EMBL/GenBank/DDBJ whole genome shotgun (WGS) entry which is preliminary data.</text>
</comment>
<accession>A0A9P4M1D8</accession>
<evidence type="ECO:0000256" key="1">
    <source>
        <dbReference type="ARBA" id="ARBA00022679"/>
    </source>
</evidence>
<dbReference type="PANTHER" id="PTHR31896">
    <property type="entry name" value="FAMILY REGULATORY PROTEIN, PUTATIVE (AFU_ORTHOLOGUE AFUA_3G14730)-RELATED"/>
    <property type="match status" value="1"/>
</dbReference>
<protein>
    <recommendedName>
        <fullName evidence="2">Trichothecene 3-O-acetyltransferase-like N-terminal domain-containing protein</fullName>
    </recommendedName>
</protein>
<dbReference type="Gene3D" id="3.30.559.10">
    <property type="entry name" value="Chloramphenicol acetyltransferase-like domain"/>
    <property type="match status" value="2"/>
</dbReference>
<dbReference type="InterPro" id="IPR054710">
    <property type="entry name" value="Tri101-like_N"/>
</dbReference>
<dbReference type="Proteomes" id="UP000799772">
    <property type="component" value="Unassembled WGS sequence"/>
</dbReference>
<keyword evidence="4" id="KW-1185">Reference proteome</keyword>